<comment type="caution">
    <text evidence="8">The sequence shown here is derived from an EMBL/GenBank/DDBJ whole genome shotgun (WGS) entry which is preliminary data.</text>
</comment>
<organism evidence="8 9">
    <name type="scientific">Cerasicoccus arenae</name>
    <dbReference type="NCBI Taxonomy" id="424488"/>
    <lineage>
        <taxon>Bacteria</taxon>
        <taxon>Pseudomonadati</taxon>
        <taxon>Verrucomicrobiota</taxon>
        <taxon>Opitutia</taxon>
        <taxon>Puniceicoccales</taxon>
        <taxon>Cerasicoccaceae</taxon>
        <taxon>Cerasicoccus</taxon>
    </lineage>
</organism>
<protein>
    <submittedName>
        <fullName evidence="8">Quinol oxidase</fullName>
    </submittedName>
</protein>
<feature type="transmembrane region" description="Helical" evidence="7">
    <location>
        <begin position="84"/>
        <end position="104"/>
    </location>
</feature>
<feature type="transmembrane region" description="Helical" evidence="7">
    <location>
        <begin position="110"/>
        <end position="133"/>
    </location>
</feature>
<dbReference type="InterPro" id="IPR051907">
    <property type="entry name" value="DoxX-like_oxidoreductase"/>
</dbReference>
<accession>A0A8J3GEP7</accession>
<evidence type="ECO:0000256" key="2">
    <source>
        <dbReference type="ARBA" id="ARBA00006679"/>
    </source>
</evidence>
<dbReference type="RefSeq" id="WP_189516734.1">
    <property type="nucleotide sequence ID" value="NZ_BMXG01000024.1"/>
</dbReference>
<sequence>MSKFAKYVNHPDVGLLIIRVVAGLIFVAAGIPKFAGGADMLKQVGAAMSTFGITFAPLLWGILAATAELLGGILLIIGLGTRTAAFFLLSTMIVAAAVLLNGGGEIVKDAGFPITLGAISLALIFTGPGKYAVKR</sequence>
<dbReference type="Pfam" id="PF07681">
    <property type="entry name" value="DoxX"/>
    <property type="match status" value="1"/>
</dbReference>
<dbReference type="Proteomes" id="UP000642829">
    <property type="component" value="Unassembled WGS sequence"/>
</dbReference>
<evidence type="ECO:0000256" key="3">
    <source>
        <dbReference type="ARBA" id="ARBA00022475"/>
    </source>
</evidence>
<keyword evidence="6 7" id="KW-0472">Membrane</keyword>
<dbReference type="PANTHER" id="PTHR33452">
    <property type="entry name" value="OXIDOREDUCTASE CATD-RELATED"/>
    <property type="match status" value="1"/>
</dbReference>
<keyword evidence="3" id="KW-1003">Cell membrane</keyword>
<reference evidence="8" key="2">
    <citation type="submission" date="2020-09" db="EMBL/GenBank/DDBJ databases">
        <authorList>
            <person name="Sun Q."/>
            <person name="Kim S."/>
        </authorList>
    </citation>
    <scope>NUCLEOTIDE SEQUENCE</scope>
    <source>
        <strain evidence="8">KCTC 12870</strain>
    </source>
</reference>
<gene>
    <name evidence="8" type="ORF">GCM10007047_30230</name>
</gene>
<evidence type="ECO:0000256" key="5">
    <source>
        <dbReference type="ARBA" id="ARBA00022989"/>
    </source>
</evidence>
<dbReference type="GO" id="GO:0005886">
    <property type="term" value="C:plasma membrane"/>
    <property type="evidence" value="ECO:0007669"/>
    <property type="project" value="UniProtKB-SubCell"/>
</dbReference>
<evidence type="ECO:0000256" key="1">
    <source>
        <dbReference type="ARBA" id="ARBA00004651"/>
    </source>
</evidence>
<feature type="transmembrane region" description="Helical" evidence="7">
    <location>
        <begin position="12"/>
        <end position="31"/>
    </location>
</feature>
<name>A0A8J3GEP7_9BACT</name>
<proteinExistence type="inferred from homology"/>
<evidence type="ECO:0000256" key="4">
    <source>
        <dbReference type="ARBA" id="ARBA00022692"/>
    </source>
</evidence>
<keyword evidence="5 7" id="KW-1133">Transmembrane helix</keyword>
<dbReference type="EMBL" id="BMXG01000024">
    <property type="protein sequence ID" value="GHC10833.1"/>
    <property type="molecule type" value="Genomic_DNA"/>
</dbReference>
<evidence type="ECO:0000256" key="6">
    <source>
        <dbReference type="ARBA" id="ARBA00023136"/>
    </source>
</evidence>
<keyword evidence="9" id="KW-1185">Reference proteome</keyword>
<evidence type="ECO:0000256" key="7">
    <source>
        <dbReference type="SAM" id="Phobius"/>
    </source>
</evidence>
<comment type="similarity">
    <text evidence="2">Belongs to the DoxX family.</text>
</comment>
<dbReference type="PANTHER" id="PTHR33452:SF1">
    <property type="entry name" value="INNER MEMBRANE PROTEIN YPHA-RELATED"/>
    <property type="match status" value="1"/>
</dbReference>
<dbReference type="AlphaFoldDB" id="A0A8J3GEP7"/>
<dbReference type="InterPro" id="IPR032808">
    <property type="entry name" value="DoxX"/>
</dbReference>
<reference evidence="8" key="1">
    <citation type="journal article" date="2014" name="Int. J. Syst. Evol. Microbiol.">
        <title>Complete genome sequence of Corynebacterium casei LMG S-19264T (=DSM 44701T), isolated from a smear-ripened cheese.</title>
        <authorList>
            <consortium name="US DOE Joint Genome Institute (JGI-PGF)"/>
            <person name="Walter F."/>
            <person name="Albersmeier A."/>
            <person name="Kalinowski J."/>
            <person name="Ruckert C."/>
        </authorList>
    </citation>
    <scope>NUCLEOTIDE SEQUENCE</scope>
    <source>
        <strain evidence="8">KCTC 12870</strain>
    </source>
</reference>
<comment type="subcellular location">
    <subcellularLocation>
        <location evidence="1">Cell membrane</location>
        <topology evidence="1">Multi-pass membrane protein</topology>
    </subcellularLocation>
</comment>
<feature type="transmembrane region" description="Helical" evidence="7">
    <location>
        <begin position="51"/>
        <end position="77"/>
    </location>
</feature>
<evidence type="ECO:0000313" key="9">
    <source>
        <dbReference type="Proteomes" id="UP000642829"/>
    </source>
</evidence>
<evidence type="ECO:0000313" key="8">
    <source>
        <dbReference type="EMBL" id="GHC10833.1"/>
    </source>
</evidence>
<keyword evidence="4 7" id="KW-0812">Transmembrane</keyword>